<keyword evidence="3 4" id="KW-0175">Coiled coil</keyword>
<protein>
    <submittedName>
        <fullName evidence="9">Multidrug resistance efflux pump</fullName>
    </submittedName>
</protein>
<feature type="domain" description="Multidrug resistance protein MdtA-like barrel-sandwich hybrid" evidence="7">
    <location>
        <begin position="478"/>
        <end position="667"/>
    </location>
</feature>
<feature type="transmembrane region" description="Helical" evidence="6">
    <location>
        <begin position="374"/>
        <end position="398"/>
    </location>
</feature>
<feature type="transmembrane region" description="Helical" evidence="6">
    <location>
        <begin position="307"/>
        <end position="325"/>
    </location>
</feature>
<dbReference type="SUPFAM" id="SSF111369">
    <property type="entry name" value="HlyD-like secretion proteins"/>
    <property type="match status" value="2"/>
</dbReference>
<feature type="domain" description="CusB-like beta-barrel" evidence="8">
    <location>
        <begin position="681"/>
        <end position="754"/>
    </location>
</feature>
<evidence type="ECO:0000313" key="9">
    <source>
        <dbReference type="EMBL" id="TDU32046.1"/>
    </source>
</evidence>
<keyword evidence="6" id="KW-1133">Transmembrane helix</keyword>
<feature type="coiled-coil region" evidence="4">
    <location>
        <begin position="616"/>
        <end position="643"/>
    </location>
</feature>
<keyword evidence="10" id="KW-1185">Reference proteome</keyword>
<dbReference type="Pfam" id="PF25954">
    <property type="entry name" value="Beta-barrel_RND_2"/>
    <property type="match status" value="1"/>
</dbReference>
<dbReference type="Gene3D" id="2.40.50.100">
    <property type="match status" value="1"/>
</dbReference>
<feature type="transmembrane region" description="Helical" evidence="6">
    <location>
        <begin position="450"/>
        <end position="467"/>
    </location>
</feature>
<dbReference type="AlphaFoldDB" id="A0A4S3K9E4"/>
<evidence type="ECO:0000256" key="1">
    <source>
        <dbReference type="ARBA" id="ARBA00004196"/>
    </source>
</evidence>
<keyword evidence="6" id="KW-0472">Membrane</keyword>
<evidence type="ECO:0000256" key="6">
    <source>
        <dbReference type="SAM" id="Phobius"/>
    </source>
</evidence>
<feature type="compositionally biased region" description="Polar residues" evidence="5">
    <location>
        <begin position="113"/>
        <end position="128"/>
    </location>
</feature>
<dbReference type="RefSeq" id="WP_133880582.1">
    <property type="nucleotide sequence ID" value="NZ_MWIN01000004.1"/>
</dbReference>
<dbReference type="InterPro" id="IPR058792">
    <property type="entry name" value="Beta-barrel_RND_2"/>
</dbReference>
<dbReference type="InterPro" id="IPR050465">
    <property type="entry name" value="UPF0194_transport"/>
</dbReference>
<dbReference type="GO" id="GO:0030313">
    <property type="term" value="C:cell envelope"/>
    <property type="evidence" value="ECO:0007669"/>
    <property type="project" value="UniProtKB-SubCell"/>
</dbReference>
<comment type="similarity">
    <text evidence="2">Belongs to the membrane fusion protein (MFP) (TC 8.A.1) family.</text>
</comment>
<reference evidence="9 10" key="1">
    <citation type="submission" date="2019-03" db="EMBL/GenBank/DDBJ databases">
        <title>Genomic Encyclopedia of Type Strains, Phase IV (KMG-IV): sequencing the most valuable type-strain genomes for metagenomic binning, comparative biology and taxonomic classification.</title>
        <authorList>
            <person name="Goeker M."/>
        </authorList>
    </citation>
    <scope>NUCLEOTIDE SEQUENCE [LARGE SCALE GENOMIC DNA]</scope>
    <source>
        <strain evidence="9 10">DSM 26377</strain>
    </source>
</reference>
<feature type="transmembrane region" description="Helical" evidence="6">
    <location>
        <begin position="179"/>
        <end position="197"/>
    </location>
</feature>
<dbReference type="OrthoDB" id="9800613at2"/>
<gene>
    <name evidence="9" type="ORF">DFR24_1434</name>
</gene>
<dbReference type="Proteomes" id="UP000295341">
    <property type="component" value="Unassembled WGS sequence"/>
</dbReference>
<comment type="caution">
    <text evidence="9">The sequence shown here is derived from an EMBL/GenBank/DDBJ whole genome shotgun (WGS) entry which is preliminary data.</text>
</comment>
<comment type="subcellular location">
    <subcellularLocation>
        <location evidence="1">Cell envelope</location>
    </subcellularLocation>
</comment>
<dbReference type="EMBL" id="SOBT01000008">
    <property type="protein sequence ID" value="TDU32046.1"/>
    <property type="molecule type" value="Genomic_DNA"/>
</dbReference>
<evidence type="ECO:0000256" key="2">
    <source>
        <dbReference type="ARBA" id="ARBA00009477"/>
    </source>
</evidence>
<keyword evidence="6" id="KW-0812">Transmembrane</keyword>
<evidence type="ECO:0000313" key="10">
    <source>
        <dbReference type="Proteomes" id="UP000295341"/>
    </source>
</evidence>
<dbReference type="Pfam" id="PF25917">
    <property type="entry name" value="BSH_RND"/>
    <property type="match status" value="1"/>
</dbReference>
<sequence>MFGSRYRRFDATGETLPAGDVLIPANGSAGATLLSGEDYELARLFDGTRSTLSVLQEARDRLKRALAATTLEGFVADLAVRGLIHPGSHEPLPPPAHTDEERQALGWAGGPQTRPSYSGSASHPPSTMPGSLVQPALLGSLTGTTGARLGDPARIDFELSPGPFVGFGRWLIWPLQSRVHLAGLFALCLFALILLFAHRNAWLVFGIQYLSGWRIVLAIVTASWLVNLFSMSARAAAVVRYTAETPRIGISFNFRIFPYLLTDSAGAAERAGKRDRLRVVGAGLVGTAALMVLGVFVWFLTSPITPVIAGAATSAAMASAISLLLRLNPLSVRDGYFLLANRLGILDLRRQSVAALMGYERPWMTQTRKLSRGFLVIYAVLVLLFSIASVAIVAWLLGGALERRLQGTGIVILLAVWGVLMVKQYSRVSVERTTLGQLKKKPWRPTRKQMIVAAVVALACLIPYPYAPGGGFEVLPRNRADVRALTTGDVREVLAKEGDTVKAGQAIVRIDDTAQRAKVAASEASLASLKADLALTRKGAKTEEIEVARQRVATAKTTSQVASAAFQRIANAYKGKSVTPQEYDRARGTADVARLELSEAQSALTLVSSPAQDERIQSIEADLRRVQAELDLAKEELAATHVASPIEGRVVAPRLMFAQGNYLERGELLATIEDTAELIAEIRLPESSVGAIEIGAKVSAKFWAYPNSSFKGTVRTVAPNAEDGEYGRIVRVQVVLLDPDQRLKAGLTGNAKIRAGWKPVIVVFSRALVRFFMVELWSWIP</sequence>
<evidence type="ECO:0000259" key="8">
    <source>
        <dbReference type="Pfam" id="PF25954"/>
    </source>
</evidence>
<proteinExistence type="inferred from homology"/>
<feature type="transmembrane region" description="Helical" evidence="6">
    <location>
        <begin position="279"/>
        <end position="301"/>
    </location>
</feature>
<accession>A0A4S3K9E4</accession>
<feature type="transmembrane region" description="Helical" evidence="6">
    <location>
        <begin position="404"/>
        <end position="422"/>
    </location>
</feature>
<dbReference type="InterPro" id="IPR058625">
    <property type="entry name" value="MdtA-like_BSH"/>
</dbReference>
<evidence type="ECO:0000256" key="4">
    <source>
        <dbReference type="SAM" id="Coils"/>
    </source>
</evidence>
<evidence type="ECO:0000256" key="5">
    <source>
        <dbReference type="SAM" id="MobiDB-lite"/>
    </source>
</evidence>
<name>A0A4S3K9E4_9GAMM</name>
<evidence type="ECO:0000259" key="7">
    <source>
        <dbReference type="Pfam" id="PF25917"/>
    </source>
</evidence>
<evidence type="ECO:0000256" key="3">
    <source>
        <dbReference type="ARBA" id="ARBA00023054"/>
    </source>
</evidence>
<feature type="transmembrane region" description="Helical" evidence="6">
    <location>
        <begin position="203"/>
        <end position="226"/>
    </location>
</feature>
<feature type="region of interest" description="Disordered" evidence="5">
    <location>
        <begin position="106"/>
        <end position="128"/>
    </location>
</feature>
<dbReference type="PANTHER" id="PTHR32347">
    <property type="entry name" value="EFFLUX SYSTEM COMPONENT YKNX-RELATED"/>
    <property type="match status" value="1"/>
</dbReference>
<organism evidence="9 10">
    <name type="scientific">Panacagrimonas perspica</name>
    <dbReference type="NCBI Taxonomy" id="381431"/>
    <lineage>
        <taxon>Bacteria</taxon>
        <taxon>Pseudomonadati</taxon>
        <taxon>Pseudomonadota</taxon>
        <taxon>Gammaproteobacteria</taxon>
        <taxon>Nevskiales</taxon>
        <taxon>Nevskiaceae</taxon>
        <taxon>Panacagrimonas</taxon>
    </lineage>
</organism>
<dbReference type="Gene3D" id="2.40.30.170">
    <property type="match status" value="1"/>
</dbReference>
<dbReference type="PANTHER" id="PTHR32347:SF23">
    <property type="entry name" value="BLL5650 PROTEIN"/>
    <property type="match status" value="1"/>
</dbReference>